<sequence length="43" mass="4775">MLTSDTGKTDAVIDPKHPSIHLVIHDYGWSTTLALDWIIRGEA</sequence>
<evidence type="ECO:0000313" key="1">
    <source>
        <dbReference type="EMBL" id="KMW56897.1"/>
    </source>
</evidence>
<evidence type="ECO:0000313" key="2">
    <source>
        <dbReference type="Proteomes" id="UP000037178"/>
    </source>
</evidence>
<dbReference type="Proteomes" id="UP000037178">
    <property type="component" value="Unassembled WGS sequence"/>
</dbReference>
<dbReference type="RefSeq" id="WP_268760199.1">
    <property type="nucleotide sequence ID" value="NZ_LFTY01000002.1"/>
</dbReference>
<keyword evidence="2" id="KW-1185">Reference proteome</keyword>
<proteinExistence type="predicted"/>
<gene>
    <name evidence="1" type="ORF">AIOL_001854</name>
</gene>
<dbReference type="EMBL" id="LFTY01000002">
    <property type="protein sequence ID" value="KMW56897.1"/>
    <property type="molecule type" value="Genomic_DNA"/>
</dbReference>
<name>A0A0J9E2I2_9RHOB</name>
<comment type="caution">
    <text evidence="1">The sequence shown here is derived from an EMBL/GenBank/DDBJ whole genome shotgun (WGS) entry which is preliminary data.</text>
</comment>
<dbReference type="PATRIC" id="fig|1675527.3.peg.1950"/>
<reference evidence="1 2" key="1">
    <citation type="submission" date="2015-06" db="EMBL/GenBank/DDBJ databases">
        <title>Draft genome sequence of an Alphaproteobacteria species associated to the Mediterranean sponge Oscarella lobularis.</title>
        <authorList>
            <person name="Jourda C."/>
            <person name="Santini S."/>
            <person name="Claverie J.-M."/>
        </authorList>
    </citation>
    <scope>NUCLEOTIDE SEQUENCE [LARGE SCALE GENOMIC DNA]</scope>
    <source>
        <strain evidence="1">IGS</strain>
    </source>
</reference>
<accession>A0A0J9E2I2</accession>
<organism evidence="1 2">
    <name type="scientific">Candidatus Rhodobacter oscarellae</name>
    <dbReference type="NCBI Taxonomy" id="1675527"/>
    <lineage>
        <taxon>Bacteria</taxon>
        <taxon>Pseudomonadati</taxon>
        <taxon>Pseudomonadota</taxon>
        <taxon>Alphaproteobacteria</taxon>
        <taxon>Rhodobacterales</taxon>
        <taxon>Rhodobacter group</taxon>
        <taxon>Rhodobacter</taxon>
    </lineage>
</organism>
<protein>
    <submittedName>
        <fullName evidence="1">Uncharacterized protein</fullName>
    </submittedName>
</protein>
<dbReference type="AlphaFoldDB" id="A0A0J9E2I2"/>